<dbReference type="EMBL" id="ACIL03000009">
    <property type="protein sequence ID" value="ESL03563.1"/>
    <property type="molecule type" value="Genomic_DNA"/>
</dbReference>
<dbReference type="HOGENOM" id="CLU_217583_0_0_9"/>
<evidence type="ECO:0000256" key="1">
    <source>
        <dbReference type="ARBA" id="ARBA00023172"/>
    </source>
</evidence>
<dbReference type="SUPFAM" id="SSF56349">
    <property type="entry name" value="DNA breaking-rejoining enzymes"/>
    <property type="match status" value="1"/>
</dbReference>
<evidence type="ECO:0000313" key="2">
    <source>
        <dbReference type="EMBL" id="ESL03563.1"/>
    </source>
</evidence>
<dbReference type="GO" id="GO:0003677">
    <property type="term" value="F:DNA binding"/>
    <property type="evidence" value="ECO:0007669"/>
    <property type="project" value="InterPro"/>
</dbReference>
<dbReference type="InterPro" id="IPR011010">
    <property type="entry name" value="DNA_brk_join_enz"/>
</dbReference>
<accession>V2Y3K6</accession>
<dbReference type="Proteomes" id="UP000018227">
    <property type="component" value="Unassembled WGS sequence"/>
</dbReference>
<dbReference type="InterPro" id="IPR013762">
    <property type="entry name" value="Integrase-like_cat_sf"/>
</dbReference>
<dbReference type="GO" id="GO:0015074">
    <property type="term" value="P:DNA integration"/>
    <property type="evidence" value="ECO:0007669"/>
    <property type="project" value="InterPro"/>
</dbReference>
<evidence type="ECO:0000313" key="3">
    <source>
        <dbReference type="Proteomes" id="UP000018227"/>
    </source>
</evidence>
<keyword evidence="1" id="KW-0233">DNA recombination</keyword>
<dbReference type="Gene3D" id="1.10.443.10">
    <property type="entry name" value="Intergrase catalytic core"/>
    <property type="match status" value="1"/>
</dbReference>
<evidence type="ECO:0008006" key="4">
    <source>
        <dbReference type="Google" id="ProtNLM"/>
    </source>
</evidence>
<dbReference type="eggNOG" id="COG0582">
    <property type="taxonomic scope" value="Bacteria"/>
</dbReference>
<proteinExistence type="predicted"/>
<organism evidence="2 3">
    <name type="scientific">Catonella morbi ATCC 51271</name>
    <dbReference type="NCBI Taxonomy" id="592026"/>
    <lineage>
        <taxon>Bacteria</taxon>
        <taxon>Bacillati</taxon>
        <taxon>Bacillota</taxon>
        <taxon>Clostridia</taxon>
        <taxon>Lachnospirales</taxon>
        <taxon>Lachnospiraceae</taxon>
        <taxon>Catonella</taxon>
    </lineage>
</organism>
<dbReference type="GO" id="GO:0006310">
    <property type="term" value="P:DNA recombination"/>
    <property type="evidence" value="ECO:0007669"/>
    <property type="project" value="UniProtKB-KW"/>
</dbReference>
<keyword evidence="3" id="KW-1185">Reference proteome</keyword>
<comment type="caution">
    <text evidence="2">The sequence shown here is derived from an EMBL/GenBank/DDBJ whole genome shotgun (WGS) entry which is preliminary data.</text>
</comment>
<reference evidence="2 3" key="1">
    <citation type="submission" date="2013-06" db="EMBL/GenBank/DDBJ databases">
        <authorList>
            <person name="Weinstock G."/>
            <person name="Sodergren E."/>
            <person name="Clifton S."/>
            <person name="Fulton L."/>
            <person name="Fulton B."/>
            <person name="Courtney L."/>
            <person name="Fronick C."/>
            <person name="Harrison M."/>
            <person name="Strong C."/>
            <person name="Farmer C."/>
            <person name="Delahaunty K."/>
            <person name="Markovic C."/>
            <person name="Hall O."/>
            <person name="Minx P."/>
            <person name="Tomlinson C."/>
            <person name="Mitreva M."/>
            <person name="Nelson J."/>
            <person name="Hou S."/>
            <person name="Wollam A."/>
            <person name="Pepin K.H."/>
            <person name="Johnson M."/>
            <person name="Bhonagiri V."/>
            <person name="Nash W.E."/>
            <person name="Warren W."/>
            <person name="Chinwalla A."/>
            <person name="Mardis E.R."/>
            <person name="Wilson R.K."/>
        </authorList>
    </citation>
    <scope>NUCLEOTIDE SEQUENCE [LARGE SCALE GENOMIC DNA]</scope>
    <source>
        <strain evidence="2 3">ATCC 51271</strain>
    </source>
</reference>
<dbReference type="AlphaFoldDB" id="V2Y3K6"/>
<sequence>MNPKALQYLMGHANITMTLNYYAHANFDSAQAEFLRLAA</sequence>
<gene>
    <name evidence="2" type="ORF">GCWU0000282_001275</name>
</gene>
<dbReference type="STRING" id="592026.GCWU0000282_001275"/>
<name>V2Y3K6_9FIRM</name>
<protein>
    <recommendedName>
        <fullName evidence="4">Tyr recombinase domain-containing protein</fullName>
    </recommendedName>
</protein>